<accession>A0A840NEQ0</accession>
<dbReference type="EMBL" id="JACHIV010000001">
    <property type="protein sequence ID" value="MBB5070400.1"/>
    <property type="molecule type" value="Genomic_DNA"/>
</dbReference>
<sequence length="43" mass="4680">MDLFVRAETANNCGDSRSFANRLRIGVSHVSAPERHAFASGTM</sequence>
<name>A0A840NEQ0_9PSEU</name>
<evidence type="ECO:0000313" key="1">
    <source>
        <dbReference type="EMBL" id="MBB5070400.1"/>
    </source>
</evidence>
<organism evidence="1 2">
    <name type="scientific">Saccharopolyspora gloriosae</name>
    <dbReference type="NCBI Taxonomy" id="455344"/>
    <lineage>
        <taxon>Bacteria</taxon>
        <taxon>Bacillati</taxon>
        <taxon>Actinomycetota</taxon>
        <taxon>Actinomycetes</taxon>
        <taxon>Pseudonocardiales</taxon>
        <taxon>Pseudonocardiaceae</taxon>
        <taxon>Saccharopolyspora</taxon>
    </lineage>
</organism>
<comment type="caution">
    <text evidence="1">The sequence shown here is derived from an EMBL/GenBank/DDBJ whole genome shotgun (WGS) entry which is preliminary data.</text>
</comment>
<keyword evidence="2" id="KW-1185">Reference proteome</keyword>
<dbReference type="RefSeq" id="WP_281398334.1">
    <property type="nucleotide sequence ID" value="NZ_JACHIV010000001.1"/>
</dbReference>
<proteinExistence type="predicted"/>
<dbReference type="AlphaFoldDB" id="A0A840NEQ0"/>
<reference evidence="1 2" key="1">
    <citation type="submission" date="2020-08" db="EMBL/GenBank/DDBJ databases">
        <title>Sequencing the genomes of 1000 actinobacteria strains.</title>
        <authorList>
            <person name="Klenk H.-P."/>
        </authorList>
    </citation>
    <scope>NUCLEOTIDE SEQUENCE [LARGE SCALE GENOMIC DNA]</scope>
    <source>
        <strain evidence="1 2">DSM 45582</strain>
    </source>
</reference>
<dbReference type="Proteomes" id="UP000580474">
    <property type="component" value="Unassembled WGS sequence"/>
</dbReference>
<protein>
    <submittedName>
        <fullName evidence="1">Uncharacterized protein</fullName>
    </submittedName>
</protein>
<evidence type="ECO:0000313" key="2">
    <source>
        <dbReference type="Proteomes" id="UP000580474"/>
    </source>
</evidence>
<gene>
    <name evidence="1" type="ORF">BJ969_003488</name>
</gene>